<reference evidence="2 3" key="1">
    <citation type="submission" date="2019-02" db="EMBL/GenBank/DDBJ databases">
        <title>Draft genome sequence of Amycolatopsis sp. 8-3EHSu isolated from roots of Suaeda maritima.</title>
        <authorList>
            <person name="Duangmal K."/>
            <person name="Chantavorakit T."/>
        </authorList>
    </citation>
    <scope>NUCLEOTIDE SEQUENCE [LARGE SCALE GENOMIC DNA]</scope>
    <source>
        <strain evidence="2 3">8-3EHSu</strain>
    </source>
</reference>
<feature type="chain" id="PRO_5020721986" description="Repetin" evidence="1">
    <location>
        <begin position="28"/>
        <end position="178"/>
    </location>
</feature>
<keyword evidence="3" id="KW-1185">Reference proteome</keyword>
<evidence type="ECO:0000313" key="3">
    <source>
        <dbReference type="Proteomes" id="UP000292003"/>
    </source>
</evidence>
<protein>
    <recommendedName>
        <fullName evidence="4">Repetin</fullName>
    </recommendedName>
</protein>
<dbReference type="RefSeq" id="WP_130473852.1">
    <property type="nucleotide sequence ID" value="NZ_SFCC01000002.1"/>
</dbReference>
<dbReference type="EMBL" id="SFCC01000002">
    <property type="protein sequence ID" value="RZQ65065.1"/>
    <property type="molecule type" value="Genomic_DNA"/>
</dbReference>
<organism evidence="2 3">
    <name type="scientific">Amycolatopsis suaedae</name>
    <dbReference type="NCBI Taxonomy" id="2510978"/>
    <lineage>
        <taxon>Bacteria</taxon>
        <taxon>Bacillati</taxon>
        <taxon>Actinomycetota</taxon>
        <taxon>Actinomycetes</taxon>
        <taxon>Pseudonocardiales</taxon>
        <taxon>Pseudonocardiaceae</taxon>
        <taxon>Amycolatopsis</taxon>
    </lineage>
</organism>
<dbReference type="OrthoDB" id="3628502at2"/>
<dbReference type="AlphaFoldDB" id="A0A4V2EMH3"/>
<gene>
    <name evidence="2" type="ORF">EWH70_03960</name>
</gene>
<dbReference type="Proteomes" id="UP000292003">
    <property type="component" value="Unassembled WGS sequence"/>
</dbReference>
<evidence type="ECO:0008006" key="4">
    <source>
        <dbReference type="Google" id="ProtNLM"/>
    </source>
</evidence>
<feature type="signal peptide" evidence="1">
    <location>
        <begin position="1"/>
        <end position="27"/>
    </location>
</feature>
<proteinExistence type="predicted"/>
<evidence type="ECO:0000256" key="1">
    <source>
        <dbReference type="SAM" id="SignalP"/>
    </source>
</evidence>
<evidence type="ECO:0000313" key="2">
    <source>
        <dbReference type="EMBL" id="RZQ65065.1"/>
    </source>
</evidence>
<comment type="caution">
    <text evidence="2">The sequence shown here is derived from an EMBL/GenBank/DDBJ whole genome shotgun (WGS) entry which is preliminary data.</text>
</comment>
<sequence length="178" mass="18426">MRRGTRIWVAALAGIAAVVAGAPTAAAGDPRGVRVTGSASGRLDALGEYWKGHQVRFTVDGRFSGEGQPSGRFHVDHRTPGGGPFAEFEGRVDCVLASDGQGVVTGVIERAETPGLPPEANLVGRRVGISVADRPGRDKLGWSWIAGGFDKDTLPCTSAPPFLNVDSGGYRVTGSSIG</sequence>
<name>A0A4V2EMH3_9PSEU</name>
<keyword evidence="1" id="KW-0732">Signal</keyword>
<accession>A0A4V2EMH3</accession>